<dbReference type="PANTHER" id="PTHR10000">
    <property type="entry name" value="PHOSPHOSERINE PHOSPHATASE"/>
    <property type="match status" value="1"/>
</dbReference>
<dbReference type="Gene3D" id="3.40.50.1000">
    <property type="entry name" value="HAD superfamily/HAD-like"/>
    <property type="match status" value="1"/>
</dbReference>
<evidence type="ECO:0000313" key="1">
    <source>
        <dbReference type="EMBL" id="EMZ23463.1"/>
    </source>
</evidence>
<organism evidence="1 2">
    <name type="scientific">Eubacterium plexicaudatum ASF492</name>
    <dbReference type="NCBI Taxonomy" id="1235802"/>
    <lineage>
        <taxon>Bacteria</taxon>
        <taxon>Bacillati</taxon>
        <taxon>Bacillota</taxon>
        <taxon>Clostridia</taxon>
        <taxon>Eubacteriales</taxon>
        <taxon>Eubacteriaceae</taxon>
        <taxon>Eubacterium</taxon>
    </lineage>
</organism>
<proteinExistence type="predicted"/>
<name>N2AAK6_9FIRM</name>
<dbReference type="eggNOG" id="COG0561">
    <property type="taxonomic scope" value="Bacteria"/>
</dbReference>
<dbReference type="SUPFAM" id="SSF56784">
    <property type="entry name" value="HAD-like"/>
    <property type="match status" value="1"/>
</dbReference>
<dbReference type="NCBIfam" id="TIGR01484">
    <property type="entry name" value="HAD-SF-IIB"/>
    <property type="match status" value="1"/>
</dbReference>
<dbReference type="PATRIC" id="fig|1235802.3.peg.3839"/>
<dbReference type="InterPro" id="IPR006379">
    <property type="entry name" value="HAD-SF_hydro_IIB"/>
</dbReference>
<dbReference type="GO" id="GO:0000287">
    <property type="term" value="F:magnesium ion binding"/>
    <property type="evidence" value="ECO:0007669"/>
    <property type="project" value="TreeGrafter"/>
</dbReference>
<keyword evidence="2" id="KW-1185">Reference proteome</keyword>
<accession>N2AAK6</accession>
<dbReference type="PROSITE" id="PS01228">
    <property type="entry name" value="COF_1"/>
    <property type="match status" value="1"/>
</dbReference>
<dbReference type="InterPro" id="IPR000150">
    <property type="entry name" value="Cof"/>
</dbReference>
<dbReference type="HOGENOM" id="CLU_044146_7_2_9"/>
<dbReference type="SFLD" id="SFLDS00003">
    <property type="entry name" value="Haloacid_Dehalogenase"/>
    <property type="match status" value="1"/>
</dbReference>
<reference evidence="1 2" key="1">
    <citation type="journal article" date="2014" name="Genome Announc.">
        <title>Draft genome sequences of the altered schaedler flora, a defined bacterial community from gnotobiotic mice.</title>
        <authorList>
            <person name="Wannemuehler M.J."/>
            <person name="Overstreet A.M."/>
            <person name="Ward D.V."/>
            <person name="Phillips G.J."/>
        </authorList>
    </citation>
    <scope>NUCLEOTIDE SEQUENCE [LARGE SCALE GENOMIC DNA]</scope>
    <source>
        <strain evidence="1 2">ASF492</strain>
    </source>
</reference>
<dbReference type="STRING" id="1235802.C823_03635"/>
<dbReference type="OrthoDB" id="9810101at2"/>
<dbReference type="GO" id="GO:0005829">
    <property type="term" value="C:cytosol"/>
    <property type="evidence" value="ECO:0007669"/>
    <property type="project" value="TreeGrafter"/>
</dbReference>
<dbReference type="PROSITE" id="PS01229">
    <property type="entry name" value="COF_2"/>
    <property type="match status" value="1"/>
</dbReference>
<protein>
    <submittedName>
        <fullName evidence="1">Cof-like hydrolase</fullName>
    </submittedName>
</protein>
<evidence type="ECO:0000313" key="2">
    <source>
        <dbReference type="Proteomes" id="UP000012589"/>
    </source>
</evidence>
<dbReference type="PANTHER" id="PTHR10000:SF25">
    <property type="entry name" value="PHOSPHATASE YKRA-RELATED"/>
    <property type="match status" value="1"/>
</dbReference>
<dbReference type="Gene3D" id="3.30.1240.10">
    <property type="match status" value="1"/>
</dbReference>
<dbReference type="InterPro" id="IPR036412">
    <property type="entry name" value="HAD-like_sf"/>
</dbReference>
<dbReference type="Proteomes" id="UP000012589">
    <property type="component" value="Unassembled WGS sequence"/>
</dbReference>
<dbReference type="SFLD" id="SFLDG01140">
    <property type="entry name" value="C2.B:_Phosphomannomutase_and_P"/>
    <property type="match status" value="1"/>
</dbReference>
<dbReference type="NCBIfam" id="TIGR00099">
    <property type="entry name" value="Cof-subfamily"/>
    <property type="match status" value="1"/>
</dbReference>
<dbReference type="AlphaFoldDB" id="N2AAK6"/>
<gene>
    <name evidence="1" type="ORF">C823_03635</name>
</gene>
<comment type="caution">
    <text evidence="1">The sequence shown here is derived from an EMBL/GenBank/DDBJ whole genome shotgun (WGS) entry which is preliminary data.</text>
</comment>
<dbReference type="Pfam" id="PF08282">
    <property type="entry name" value="Hydrolase_3"/>
    <property type="match status" value="1"/>
</dbReference>
<sequence length="270" mass="29750">MGKALFFDVDGTLVNFQGKMPESAALALKKVHKNGHQIVVCSGRSRMQIYPWLLDLGFDGIVAATGAYVECGGNVIYRHYMEGSDIHEITQLLDEADACYSAQAGDRMITSAKNKERQIARFRKLGDEEMIDQIWQRVELTDHMEQYADIEKIVYYESNIPVPVIRERLSAICDVTESSFETARSDSGEITCRGINKAHGMSKYIAYAGIAKEDTIAFGDGPNDFDMIEYAAVGVAMGNAVEGLKSRADLITKGIDEDGIAHALHTLGLI</sequence>
<dbReference type="InterPro" id="IPR023214">
    <property type="entry name" value="HAD_sf"/>
</dbReference>
<keyword evidence="1" id="KW-0378">Hydrolase</keyword>
<dbReference type="GO" id="GO:0016791">
    <property type="term" value="F:phosphatase activity"/>
    <property type="evidence" value="ECO:0007669"/>
    <property type="project" value="UniProtKB-ARBA"/>
</dbReference>
<dbReference type="EMBL" id="AQFT01000107">
    <property type="protein sequence ID" value="EMZ23463.1"/>
    <property type="molecule type" value="Genomic_DNA"/>
</dbReference>